<proteinExistence type="inferred from homology"/>
<gene>
    <name evidence="5" type="ORF">DHEL01_v211964</name>
</gene>
<dbReference type="PRINTS" id="PR00081">
    <property type="entry name" value="GDHRDH"/>
</dbReference>
<sequence>MDKRNELTSRVLPKMQFCPKEAATPAPKELPKDPSANPALERFKVSGNAIVTGGGGDLGSAACRALLEHGLQGLFVFDIDPVQAEQRLDPLRVDFPSARIYFRKVDITKEHDVETAVEDATAVLGQIHHLLCFAATVSCLPTAEVSAGEWRRVQEINTTGGFIIAQAVGKRMIASKCRGSIVFIGSISGHRVCYPQPQAAYNVSKAGVIMLKNCLAAEWAVHGIRVNSISPGYMDTILNEGEGLDDVKDVWLSRNPLGRMGDREELTGAVVLLSSRAGSYINGSDILVDGGQIVC</sequence>
<dbReference type="InterPro" id="IPR036291">
    <property type="entry name" value="NAD(P)-bd_dom_sf"/>
</dbReference>
<dbReference type="OrthoDB" id="47007at2759"/>
<comment type="caution">
    <text evidence="5">The sequence shown here is derived from an EMBL/GenBank/DDBJ whole genome shotgun (WGS) entry which is preliminary data.</text>
</comment>
<comment type="similarity">
    <text evidence="1">Belongs to the short-chain dehydrogenases/reductases (SDR) family.</text>
</comment>
<dbReference type="InterPro" id="IPR020904">
    <property type="entry name" value="Sc_DH/Rdtase_CS"/>
</dbReference>
<keyword evidence="6" id="KW-1185">Reference proteome</keyword>
<evidence type="ECO:0000313" key="6">
    <source>
        <dbReference type="Proteomes" id="UP000094444"/>
    </source>
</evidence>
<accession>A0A2P5HHC0</accession>
<dbReference type="GO" id="GO:0016616">
    <property type="term" value="F:oxidoreductase activity, acting on the CH-OH group of donors, NAD or NADP as acceptor"/>
    <property type="evidence" value="ECO:0007669"/>
    <property type="project" value="TreeGrafter"/>
</dbReference>
<feature type="region of interest" description="Disordered" evidence="4">
    <location>
        <begin position="1"/>
        <end position="36"/>
    </location>
</feature>
<evidence type="ECO:0000256" key="3">
    <source>
        <dbReference type="ARBA" id="ARBA00023002"/>
    </source>
</evidence>
<evidence type="ECO:0000256" key="1">
    <source>
        <dbReference type="ARBA" id="ARBA00006484"/>
    </source>
</evidence>
<dbReference type="AlphaFoldDB" id="A0A2P5HHC0"/>
<organism evidence="5 6">
    <name type="scientific">Diaporthe helianthi</name>
    <dbReference type="NCBI Taxonomy" id="158607"/>
    <lineage>
        <taxon>Eukaryota</taxon>
        <taxon>Fungi</taxon>
        <taxon>Dikarya</taxon>
        <taxon>Ascomycota</taxon>
        <taxon>Pezizomycotina</taxon>
        <taxon>Sordariomycetes</taxon>
        <taxon>Sordariomycetidae</taxon>
        <taxon>Diaporthales</taxon>
        <taxon>Diaporthaceae</taxon>
        <taxon>Diaporthe</taxon>
    </lineage>
</organism>
<dbReference type="SUPFAM" id="SSF51735">
    <property type="entry name" value="NAD(P)-binding Rossmann-fold domains"/>
    <property type="match status" value="1"/>
</dbReference>
<dbReference type="STRING" id="158607.A0A2P5HHC0"/>
<dbReference type="Proteomes" id="UP000094444">
    <property type="component" value="Unassembled WGS sequence"/>
</dbReference>
<reference evidence="5" key="1">
    <citation type="submission" date="2017-09" db="EMBL/GenBank/DDBJ databases">
        <title>Polyketide synthases of a Diaporthe helianthi virulent isolate.</title>
        <authorList>
            <person name="Baroncelli R."/>
        </authorList>
    </citation>
    <scope>NUCLEOTIDE SEQUENCE [LARGE SCALE GENOMIC DNA]</scope>
    <source>
        <strain evidence="5">7/96</strain>
    </source>
</reference>
<dbReference type="FunFam" id="3.40.50.720:FF:000084">
    <property type="entry name" value="Short-chain dehydrogenase reductase"/>
    <property type="match status" value="1"/>
</dbReference>
<evidence type="ECO:0000256" key="2">
    <source>
        <dbReference type="ARBA" id="ARBA00022857"/>
    </source>
</evidence>
<dbReference type="Gene3D" id="3.40.50.720">
    <property type="entry name" value="NAD(P)-binding Rossmann-like Domain"/>
    <property type="match status" value="1"/>
</dbReference>
<dbReference type="PANTHER" id="PTHR42760:SF115">
    <property type="entry name" value="3-OXOACYL-[ACYL-CARRIER-PROTEIN] REDUCTASE FABG"/>
    <property type="match status" value="1"/>
</dbReference>
<dbReference type="PROSITE" id="PS00061">
    <property type="entry name" value="ADH_SHORT"/>
    <property type="match status" value="1"/>
</dbReference>
<dbReference type="Pfam" id="PF13561">
    <property type="entry name" value="adh_short_C2"/>
    <property type="match status" value="1"/>
</dbReference>
<evidence type="ECO:0000256" key="4">
    <source>
        <dbReference type="SAM" id="MobiDB-lite"/>
    </source>
</evidence>
<dbReference type="EMBL" id="MAVT02002097">
    <property type="protein sequence ID" value="POS69644.1"/>
    <property type="molecule type" value="Genomic_DNA"/>
</dbReference>
<dbReference type="InterPro" id="IPR002347">
    <property type="entry name" value="SDR_fam"/>
</dbReference>
<dbReference type="InParanoid" id="A0A2P5HHC0"/>
<keyword evidence="3" id="KW-0560">Oxidoreductase</keyword>
<protein>
    <submittedName>
        <fullName evidence="5">Gluconate 5-dehydrogenase</fullName>
    </submittedName>
</protein>
<name>A0A2P5HHC0_DIAHE</name>
<keyword evidence="2" id="KW-0521">NADP</keyword>
<dbReference type="PANTHER" id="PTHR42760">
    <property type="entry name" value="SHORT-CHAIN DEHYDROGENASES/REDUCTASES FAMILY MEMBER"/>
    <property type="match status" value="1"/>
</dbReference>
<evidence type="ECO:0000313" key="5">
    <source>
        <dbReference type="EMBL" id="POS69644.1"/>
    </source>
</evidence>